<feature type="compositionally biased region" description="Polar residues" evidence="1">
    <location>
        <begin position="132"/>
        <end position="150"/>
    </location>
</feature>
<accession>A0A0B1TCL7</accession>
<dbReference type="AlphaFoldDB" id="A0A0B1TCL7"/>
<dbReference type="OrthoDB" id="5877880at2759"/>
<feature type="non-terminal residue" evidence="2">
    <location>
        <position position="254"/>
    </location>
</feature>
<keyword evidence="3" id="KW-1185">Reference proteome</keyword>
<evidence type="ECO:0000313" key="3">
    <source>
        <dbReference type="Proteomes" id="UP000053660"/>
    </source>
</evidence>
<feature type="compositionally biased region" description="Polar residues" evidence="1">
    <location>
        <begin position="37"/>
        <end position="56"/>
    </location>
</feature>
<feature type="compositionally biased region" description="Polar residues" evidence="1">
    <location>
        <begin position="71"/>
        <end position="96"/>
    </location>
</feature>
<dbReference type="EMBL" id="KN550014">
    <property type="protein sequence ID" value="KHJ95293.1"/>
    <property type="molecule type" value="Genomic_DNA"/>
</dbReference>
<gene>
    <name evidence="2" type="ORF">OESDEN_04761</name>
</gene>
<feature type="region of interest" description="Disordered" evidence="1">
    <location>
        <begin position="23"/>
        <end position="56"/>
    </location>
</feature>
<feature type="region of interest" description="Disordered" evidence="1">
    <location>
        <begin position="126"/>
        <end position="160"/>
    </location>
</feature>
<feature type="compositionally biased region" description="Low complexity" evidence="1">
    <location>
        <begin position="25"/>
        <end position="36"/>
    </location>
</feature>
<organism evidence="2 3">
    <name type="scientific">Oesophagostomum dentatum</name>
    <name type="common">Nodular worm</name>
    <dbReference type="NCBI Taxonomy" id="61180"/>
    <lineage>
        <taxon>Eukaryota</taxon>
        <taxon>Metazoa</taxon>
        <taxon>Ecdysozoa</taxon>
        <taxon>Nematoda</taxon>
        <taxon>Chromadorea</taxon>
        <taxon>Rhabditida</taxon>
        <taxon>Rhabditina</taxon>
        <taxon>Rhabditomorpha</taxon>
        <taxon>Strongyloidea</taxon>
        <taxon>Strongylidae</taxon>
        <taxon>Oesophagostomum</taxon>
    </lineage>
</organism>
<evidence type="ECO:0000313" key="2">
    <source>
        <dbReference type="EMBL" id="KHJ95293.1"/>
    </source>
</evidence>
<reference evidence="2 3" key="1">
    <citation type="submission" date="2014-03" db="EMBL/GenBank/DDBJ databases">
        <title>Draft genome of the hookworm Oesophagostomum dentatum.</title>
        <authorList>
            <person name="Mitreva M."/>
        </authorList>
    </citation>
    <scope>NUCLEOTIDE SEQUENCE [LARGE SCALE GENOMIC DNA]</scope>
    <source>
        <strain evidence="2 3">OD-Hann</strain>
    </source>
</reference>
<protein>
    <submittedName>
        <fullName evidence="2">Uncharacterized protein</fullName>
    </submittedName>
</protein>
<dbReference type="Proteomes" id="UP000053660">
    <property type="component" value="Unassembled WGS sequence"/>
</dbReference>
<name>A0A0B1TCL7_OESDE</name>
<proteinExistence type="predicted"/>
<feature type="region of interest" description="Disordered" evidence="1">
    <location>
        <begin position="71"/>
        <end position="104"/>
    </location>
</feature>
<evidence type="ECO:0000256" key="1">
    <source>
        <dbReference type="SAM" id="MobiDB-lite"/>
    </source>
</evidence>
<sequence>MGATSNEAEYVQQLHDNAVSATLEQGTQQQQPTSQQDLSYGYQSQQHATSTYTMPSSSPFVTQAVMENPVGTNTQQQNAPSYQNSQILPPVQSSTVDGEPMLIDYGVKNPETMDVQHETAANVTEGAATAVESGQSESQQQLNTSFTTESGAHKRKTGVPHRREELVAHTAQSLIVPNGVLLDLEADGAASTASQVSLLSNIDDSAMQCLDRLINGNLDEVFPFCDDHDGLSDFAAHMDNPFPSNPSNENEPEE</sequence>